<evidence type="ECO:0008006" key="5">
    <source>
        <dbReference type="Google" id="ProtNLM"/>
    </source>
</evidence>
<proteinExistence type="predicted"/>
<accession>A0A220UIQ9</accession>
<dbReference type="EMBL" id="CP022358">
    <property type="protein sequence ID" value="ASK67802.1"/>
    <property type="molecule type" value="Genomic_DNA"/>
</dbReference>
<keyword evidence="4" id="KW-1185">Reference proteome</keyword>
<keyword evidence="2" id="KW-0732">Signal</keyword>
<sequence>MTKIAKSLGLFALVCSACVQAQVSHVSINSRMFDLGAYPKMRVNVITDNQDMTRLEFAVQQSGGEEKLMAEQLNRFLVLLTGVEDVTDPKARLLVREYRVDRWYEVKNLPLFETASSAVSSVSQAKTAVVKSSKAATAETSQLVASSAKSDKTPVKSTKVVQEVNLVTAEADVAPVASVVVAAVTAEVAATPRASGFTFPEDKSDVKASSTSSSSVVASVEAKADVAKSEPSKTEAAKAEMPTPEPSTKDVTSEPAVAQASADLPIVDKSKTAIDAPEVKAGEATATEVNTVSSTNAQSTNSGECLLDYHNETLWRIANRYAPDWKVSVYGAMLAIHDANPKAFSKNRINALKKDATLYCPSAEILARYPEAQAAKTSFEDREAGR</sequence>
<evidence type="ECO:0000313" key="4">
    <source>
        <dbReference type="Proteomes" id="UP000198367"/>
    </source>
</evidence>
<feature type="compositionally biased region" description="Basic and acidic residues" evidence="1">
    <location>
        <begin position="222"/>
        <end position="238"/>
    </location>
</feature>
<gene>
    <name evidence="3" type="ORF">CF168_02440</name>
</gene>
<protein>
    <recommendedName>
        <fullName evidence="5">Fimbrial protein FimV</fullName>
    </recommendedName>
</protein>
<reference evidence="3 4" key="1">
    <citation type="submission" date="2017-07" db="EMBL/GenBank/DDBJ databases">
        <title>Phenotypical and genomic characterization of a clinical isolate of Shewanella bicestrii sp. nov. producing an extended-spectrum beta-lactamase and a new oxacillinase variant.</title>
        <authorList>
            <person name="Jousset A.B."/>
            <person name="Bonnin R.A."/>
            <person name="Girlich D."/>
            <person name="Dabos L."/>
            <person name="Potron A."/>
            <person name="Dortet L."/>
            <person name="Glaser P."/>
            <person name="Naas T."/>
        </authorList>
    </citation>
    <scope>NUCLEOTIDE SEQUENCE [LARGE SCALE GENOMIC DNA]</scope>
    <source>
        <strain evidence="3 4">JAB-1</strain>
    </source>
</reference>
<feature type="chain" id="PRO_5012758807" description="Fimbrial protein FimV" evidence="2">
    <location>
        <begin position="22"/>
        <end position="386"/>
    </location>
</feature>
<dbReference type="KEGG" id="sbj:CF168_02440"/>
<feature type="region of interest" description="Disordered" evidence="1">
    <location>
        <begin position="195"/>
        <end position="254"/>
    </location>
</feature>
<feature type="compositionally biased region" description="Low complexity" evidence="1">
    <location>
        <begin position="207"/>
        <end position="221"/>
    </location>
</feature>
<evidence type="ECO:0000256" key="2">
    <source>
        <dbReference type="SAM" id="SignalP"/>
    </source>
</evidence>
<dbReference type="RefSeq" id="WP_089066844.1">
    <property type="nucleotide sequence ID" value="NZ_CP022358.1"/>
</dbReference>
<feature type="signal peptide" evidence="2">
    <location>
        <begin position="1"/>
        <end position="21"/>
    </location>
</feature>
<dbReference type="NCBIfam" id="TIGR03505">
    <property type="entry name" value="FimV_core"/>
    <property type="match status" value="1"/>
</dbReference>
<name>A0A220UIQ9_9GAMM</name>
<evidence type="ECO:0000256" key="1">
    <source>
        <dbReference type="SAM" id="MobiDB-lite"/>
    </source>
</evidence>
<dbReference type="InterPro" id="IPR020012">
    <property type="entry name" value="LysM_FimV"/>
</dbReference>
<organism evidence="3 4">
    <name type="scientific">Shewanella bicestrii</name>
    <dbReference type="NCBI Taxonomy" id="2018305"/>
    <lineage>
        <taxon>Bacteria</taxon>
        <taxon>Pseudomonadati</taxon>
        <taxon>Pseudomonadota</taxon>
        <taxon>Gammaproteobacteria</taxon>
        <taxon>Alteromonadales</taxon>
        <taxon>Shewanellaceae</taxon>
        <taxon>Shewanella</taxon>
    </lineage>
</organism>
<dbReference type="AlphaFoldDB" id="A0A220UIQ9"/>
<dbReference type="Proteomes" id="UP000198367">
    <property type="component" value="Chromosome"/>
</dbReference>
<evidence type="ECO:0000313" key="3">
    <source>
        <dbReference type="EMBL" id="ASK67802.1"/>
    </source>
</evidence>